<dbReference type="InterPro" id="IPR021365">
    <property type="entry name" value="DUF2891"/>
</dbReference>
<keyword evidence="1" id="KW-0732">Signal</keyword>
<dbReference type="RefSeq" id="WP_200357837.1">
    <property type="nucleotide sequence ID" value="NZ_JAENIL010000052.1"/>
</dbReference>
<dbReference type="Proteomes" id="UP000617628">
    <property type="component" value="Unassembled WGS sequence"/>
</dbReference>
<protein>
    <submittedName>
        <fullName evidence="2">DUF2891 domain-containing protein</fullName>
    </submittedName>
</protein>
<dbReference type="Pfam" id="PF11199">
    <property type="entry name" value="DUF2891"/>
    <property type="match status" value="1"/>
</dbReference>
<sequence>MLARLALAFISFVSTFSLSMSSETDYLRFDQNDLPRLTEAGASHLASLALHCIGREYPNKIGHVMESDADQAPPRELHPAFYGCYDWHSSVHGHWMLIRLLKEFPELPEADKIRAAISQNLQPHKIQGEVDYMTPRTRKSFQRTYGWTWLLKLAEELKTWEDPQAREWATALQPLVDHIEALYIEFLPKQTYPIRTGVHPNTAFGLSFAWDYAHTLNRTELKAAIEEAALRYYSNDKNCPAHYEPSGSDFLSACLEEANLMQRILSPEKFADWYSEFLPQLPQILEEPATVTDRMDGQLVHLDGLNLSRAWCLAAIAQKLPPDSPHKKHLRQVAATHIQVTLPNIASGGYEGEHWLASFAVYALSVAGR</sequence>
<keyword evidence="3" id="KW-1185">Reference proteome</keyword>
<dbReference type="AlphaFoldDB" id="A0A934RXN2"/>
<feature type="chain" id="PRO_5037232736" evidence="1">
    <location>
        <begin position="20"/>
        <end position="369"/>
    </location>
</feature>
<name>A0A934RXN2_9BACT</name>
<evidence type="ECO:0000313" key="2">
    <source>
        <dbReference type="EMBL" id="MBK1879625.1"/>
    </source>
</evidence>
<feature type="signal peptide" evidence="1">
    <location>
        <begin position="1"/>
        <end position="19"/>
    </location>
</feature>
<proteinExistence type="predicted"/>
<gene>
    <name evidence="2" type="ORF">JIN87_22255</name>
</gene>
<evidence type="ECO:0000256" key="1">
    <source>
        <dbReference type="SAM" id="SignalP"/>
    </source>
</evidence>
<evidence type="ECO:0000313" key="3">
    <source>
        <dbReference type="Proteomes" id="UP000617628"/>
    </source>
</evidence>
<reference evidence="2" key="1">
    <citation type="submission" date="2021-01" db="EMBL/GenBank/DDBJ databases">
        <title>Modified the classification status of verrucomicrobia.</title>
        <authorList>
            <person name="Feng X."/>
        </authorList>
    </citation>
    <scope>NUCLEOTIDE SEQUENCE</scope>
    <source>
        <strain evidence="2">KCTC 13126</strain>
    </source>
</reference>
<comment type="caution">
    <text evidence="2">The sequence shown here is derived from an EMBL/GenBank/DDBJ whole genome shotgun (WGS) entry which is preliminary data.</text>
</comment>
<organism evidence="2 3">
    <name type="scientific">Pelagicoccus mobilis</name>
    <dbReference type="NCBI Taxonomy" id="415221"/>
    <lineage>
        <taxon>Bacteria</taxon>
        <taxon>Pseudomonadati</taxon>
        <taxon>Verrucomicrobiota</taxon>
        <taxon>Opitutia</taxon>
        <taxon>Puniceicoccales</taxon>
        <taxon>Pelagicoccaceae</taxon>
        <taxon>Pelagicoccus</taxon>
    </lineage>
</organism>
<dbReference type="EMBL" id="JAENIL010000052">
    <property type="protein sequence ID" value="MBK1879625.1"/>
    <property type="molecule type" value="Genomic_DNA"/>
</dbReference>
<accession>A0A934RXN2</accession>